<sequence length="338" mass="36179">MTDRDELRIALIGAGRMGADHARRISGRISGARLAHVSDLSLDNAKRAAAGADCAVGDDPLAAVHDPGVDAVLLATPGPAHEELLLACLERGLPVLCEKPLTPDSDSALRVVRAEAALGRRTIQVGFMRRFDPEYVHLKALLDARELGAPLTLHCAHRNASSPPGFSDDMMITDSVVHEADTARWLLGEEITEVSVLRPRRSALAPEGLADPQLVLMRTASGTIVDVEIFVNCGFGYQVRCEAVCERGTALVGADHGVLRHTAGTWGGTVAADFRDRFERAYDDEVRRWVAAARDGGIDGPDAWDGYAAAAVTEAGVRAQATGGWAEVRLAERPPLYR</sequence>
<dbReference type="InterPro" id="IPR055170">
    <property type="entry name" value="GFO_IDH_MocA-like_dom"/>
</dbReference>
<comment type="function">
    <text evidence="3">Involved in the oxidation of myo-inositol (MI) to 2-keto-myo-inositol (2KMI or 2-inosose).</text>
</comment>
<comment type="subunit">
    <text evidence="3">Homotetramer.</text>
</comment>
<accession>A0A368T0A6</accession>
<organism evidence="6 7">
    <name type="scientific">Marinitenerispora sediminis</name>
    <dbReference type="NCBI Taxonomy" id="1931232"/>
    <lineage>
        <taxon>Bacteria</taxon>
        <taxon>Bacillati</taxon>
        <taxon>Actinomycetota</taxon>
        <taxon>Actinomycetes</taxon>
        <taxon>Streptosporangiales</taxon>
        <taxon>Nocardiopsidaceae</taxon>
        <taxon>Marinitenerispora</taxon>
    </lineage>
</organism>
<dbReference type="GO" id="GO:0019310">
    <property type="term" value="P:inositol catabolic process"/>
    <property type="evidence" value="ECO:0007669"/>
    <property type="project" value="UniProtKB-UniRule"/>
</dbReference>
<dbReference type="GO" id="GO:0000166">
    <property type="term" value="F:nucleotide binding"/>
    <property type="evidence" value="ECO:0007669"/>
    <property type="project" value="InterPro"/>
</dbReference>
<dbReference type="Gene3D" id="3.30.360.10">
    <property type="entry name" value="Dihydrodipicolinate Reductase, domain 2"/>
    <property type="match status" value="1"/>
</dbReference>
<dbReference type="EC" id="1.1.1.18" evidence="3"/>
<dbReference type="Proteomes" id="UP000253318">
    <property type="component" value="Unassembled WGS sequence"/>
</dbReference>
<dbReference type="Pfam" id="PF22725">
    <property type="entry name" value="GFO_IDH_MocA_C3"/>
    <property type="match status" value="1"/>
</dbReference>
<evidence type="ECO:0000256" key="1">
    <source>
        <dbReference type="ARBA" id="ARBA00023002"/>
    </source>
</evidence>
<proteinExistence type="inferred from homology"/>
<dbReference type="PANTHER" id="PTHR43593:SF1">
    <property type="entry name" value="INOSITOL 2-DEHYDROGENASE"/>
    <property type="match status" value="1"/>
</dbReference>
<dbReference type="RefSeq" id="WP_114399140.1">
    <property type="nucleotide sequence ID" value="NZ_QEIM01000109.1"/>
</dbReference>
<comment type="caution">
    <text evidence="6">The sequence shown here is derived from an EMBL/GenBank/DDBJ whole genome shotgun (WGS) entry which is preliminary data.</text>
</comment>
<dbReference type="Gene3D" id="3.40.50.720">
    <property type="entry name" value="NAD(P)-binding Rossmann-like Domain"/>
    <property type="match status" value="1"/>
</dbReference>
<dbReference type="Pfam" id="PF01408">
    <property type="entry name" value="GFO_IDH_MocA"/>
    <property type="match status" value="1"/>
</dbReference>
<evidence type="ECO:0000313" key="6">
    <source>
        <dbReference type="EMBL" id="RCV52485.1"/>
    </source>
</evidence>
<feature type="domain" description="Gfo/Idh/MocA-like oxidoreductase N-terminal" evidence="4">
    <location>
        <begin position="7"/>
        <end position="127"/>
    </location>
</feature>
<dbReference type="HAMAP" id="MF_01671">
    <property type="entry name" value="IolG"/>
    <property type="match status" value="1"/>
</dbReference>
<dbReference type="OrthoDB" id="9792085at2"/>
<keyword evidence="1 3" id="KW-0560">Oxidoreductase</keyword>
<dbReference type="EMBL" id="QEIN01000219">
    <property type="protein sequence ID" value="RCV52485.1"/>
    <property type="molecule type" value="Genomic_DNA"/>
</dbReference>
<dbReference type="GO" id="GO:0050112">
    <property type="term" value="F:inositol 2-dehydrogenase (NAD+) activity"/>
    <property type="evidence" value="ECO:0007669"/>
    <property type="project" value="UniProtKB-UniRule"/>
</dbReference>
<evidence type="ECO:0000259" key="5">
    <source>
        <dbReference type="Pfam" id="PF22725"/>
    </source>
</evidence>
<dbReference type="SUPFAM" id="SSF51735">
    <property type="entry name" value="NAD(P)-binding Rossmann-fold domains"/>
    <property type="match status" value="1"/>
</dbReference>
<dbReference type="PANTHER" id="PTHR43593">
    <property type="match status" value="1"/>
</dbReference>
<comment type="catalytic activity">
    <reaction evidence="3">
        <text>myo-inositol + NAD(+) = scyllo-inosose + NADH + H(+)</text>
        <dbReference type="Rhea" id="RHEA:16949"/>
        <dbReference type="ChEBI" id="CHEBI:15378"/>
        <dbReference type="ChEBI" id="CHEBI:17268"/>
        <dbReference type="ChEBI" id="CHEBI:17811"/>
        <dbReference type="ChEBI" id="CHEBI:57540"/>
        <dbReference type="ChEBI" id="CHEBI:57945"/>
        <dbReference type="EC" id="1.1.1.18"/>
    </reaction>
</comment>
<dbReference type="InterPro" id="IPR023794">
    <property type="entry name" value="MI/DCI_dehydrogenase"/>
</dbReference>
<reference evidence="6 7" key="1">
    <citation type="submission" date="2018-04" db="EMBL/GenBank/DDBJ databases">
        <title>Novel actinobacteria from marine sediment.</title>
        <authorList>
            <person name="Ng Z.Y."/>
            <person name="Tan G.Y.A."/>
        </authorList>
    </citation>
    <scope>NUCLEOTIDE SEQUENCE [LARGE SCALE GENOMIC DNA]</scope>
    <source>
        <strain evidence="6 7">TPS81</strain>
    </source>
</reference>
<name>A0A368T0A6_9ACTN</name>
<dbReference type="InterPro" id="IPR000683">
    <property type="entry name" value="Gfo/Idh/MocA-like_OxRdtase_N"/>
</dbReference>
<gene>
    <name evidence="3" type="primary">iolG</name>
    <name evidence="6" type="ORF">DEF24_21910</name>
</gene>
<dbReference type="InterPro" id="IPR050424">
    <property type="entry name" value="Gfo-Idh-MocA_inositol_DH"/>
</dbReference>
<evidence type="ECO:0000256" key="3">
    <source>
        <dbReference type="HAMAP-Rule" id="MF_01671"/>
    </source>
</evidence>
<comment type="similarity">
    <text evidence="3">Belongs to the Gfo/Idh/MocA family.</text>
</comment>
<protein>
    <recommendedName>
        <fullName evidence="3">Inositol 2-dehydrogenase</fullName>
        <ecNumber evidence="3">1.1.1.18</ecNumber>
    </recommendedName>
    <alternativeName>
        <fullName evidence="3">Myo-inositol 2-dehydrogenase</fullName>
        <shortName evidence="3">MI 2-dehydrogenase</shortName>
    </alternativeName>
</protein>
<evidence type="ECO:0000313" key="7">
    <source>
        <dbReference type="Proteomes" id="UP000253318"/>
    </source>
</evidence>
<keyword evidence="2 3" id="KW-0520">NAD</keyword>
<dbReference type="AlphaFoldDB" id="A0A368T0A6"/>
<feature type="domain" description="GFO/IDH/MocA-like oxidoreductase" evidence="5">
    <location>
        <begin position="135"/>
        <end position="250"/>
    </location>
</feature>
<keyword evidence="7" id="KW-1185">Reference proteome</keyword>
<dbReference type="SUPFAM" id="SSF55347">
    <property type="entry name" value="Glyceraldehyde-3-phosphate dehydrogenase-like, C-terminal domain"/>
    <property type="match status" value="1"/>
</dbReference>
<dbReference type="InterPro" id="IPR036291">
    <property type="entry name" value="NAD(P)-bd_dom_sf"/>
</dbReference>
<evidence type="ECO:0000259" key="4">
    <source>
        <dbReference type="Pfam" id="PF01408"/>
    </source>
</evidence>
<evidence type="ECO:0000256" key="2">
    <source>
        <dbReference type="ARBA" id="ARBA00023027"/>
    </source>
</evidence>